<dbReference type="EMBL" id="KQ978747">
    <property type="protein sequence ID" value="KYN28670.1"/>
    <property type="molecule type" value="Genomic_DNA"/>
</dbReference>
<accession>A0A195EK80</accession>
<keyword evidence="2" id="KW-1185">Reference proteome</keyword>
<evidence type="ECO:0000313" key="1">
    <source>
        <dbReference type="EMBL" id="KYN28670.1"/>
    </source>
</evidence>
<proteinExistence type="predicted"/>
<dbReference type="AlphaFoldDB" id="A0A195EK80"/>
<evidence type="ECO:0000313" key="2">
    <source>
        <dbReference type="Proteomes" id="UP000078492"/>
    </source>
</evidence>
<protein>
    <submittedName>
        <fullName evidence="1">Uncharacterized protein</fullName>
    </submittedName>
</protein>
<dbReference type="Proteomes" id="UP000078492">
    <property type="component" value="Unassembled WGS sequence"/>
</dbReference>
<name>A0A195EK80_9HYME</name>
<organism evidence="1 2">
    <name type="scientific">Trachymyrmex cornetzi</name>
    <dbReference type="NCBI Taxonomy" id="471704"/>
    <lineage>
        <taxon>Eukaryota</taxon>
        <taxon>Metazoa</taxon>
        <taxon>Ecdysozoa</taxon>
        <taxon>Arthropoda</taxon>
        <taxon>Hexapoda</taxon>
        <taxon>Insecta</taxon>
        <taxon>Pterygota</taxon>
        <taxon>Neoptera</taxon>
        <taxon>Endopterygota</taxon>
        <taxon>Hymenoptera</taxon>
        <taxon>Apocrita</taxon>
        <taxon>Aculeata</taxon>
        <taxon>Formicoidea</taxon>
        <taxon>Formicidae</taxon>
        <taxon>Myrmicinae</taxon>
        <taxon>Trachymyrmex</taxon>
    </lineage>
</organism>
<sequence>MGREEKVFRVSGIRTCIARRSSAGATTLNINKLNLLDGTMVLRNAEMQAGEACSRKLHWKEERARTVGWLGLARSSLFPTRIVRREKPLNVTTSGQRGKQKSCCKGERWRKRRWCGSFRKIV</sequence>
<gene>
    <name evidence="1" type="ORF">ALC57_01923</name>
</gene>
<reference evidence="1 2" key="1">
    <citation type="submission" date="2015-09" db="EMBL/GenBank/DDBJ databases">
        <title>Trachymyrmex cornetzi WGS genome.</title>
        <authorList>
            <person name="Nygaard S."/>
            <person name="Hu H."/>
            <person name="Boomsma J."/>
            <person name="Zhang G."/>
        </authorList>
    </citation>
    <scope>NUCLEOTIDE SEQUENCE [LARGE SCALE GENOMIC DNA]</scope>
    <source>
        <strain evidence="1">Tcor2-1</strain>
        <tissue evidence="1">Whole body</tissue>
    </source>
</reference>